<accession>A0A7R9JBB8</accession>
<dbReference type="EMBL" id="OE183626">
    <property type="protein sequence ID" value="CAD7575850.1"/>
    <property type="molecule type" value="Genomic_DNA"/>
</dbReference>
<name>A0A7R9JBB8_TIMCA</name>
<gene>
    <name evidence="1" type="ORF">TCMB3V08_LOCUS8428</name>
</gene>
<sequence>MILDDNLNSPCADFLKFRFSKSYLKRAFPRFFKHLDAFISYLDHCSSEFFLKIR</sequence>
<organism evidence="1">
    <name type="scientific">Timema californicum</name>
    <name type="common">California timema</name>
    <name type="synonym">Walking stick</name>
    <dbReference type="NCBI Taxonomy" id="61474"/>
    <lineage>
        <taxon>Eukaryota</taxon>
        <taxon>Metazoa</taxon>
        <taxon>Ecdysozoa</taxon>
        <taxon>Arthropoda</taxon>
        <taxon>Hexapoda</taxon>
        <taxon>Insecta</taxon>
        <taxon>Pterygota</taxon>
        <taxon>Neoptera</taxon>
        <taxon>Polyneoptera</taxon>
        <taxon>Phasmatodea</taxon>
        <taxon>Timematodea</taxon>
        <taxon>Timematoidea</taxon>
        <taxon>Timematidae</taxon>
        <taxon>Timema</taxon>
    </lineage>
</organism>
<dbReference type="AlphaFoldDB" id="A0A7R9JBB8"/>
<reference evidence="1" key="1">
    <citation type="submission" date="2020-11" db="EMBL/GenBank/DDBJ databases">
        <authorList>
            <person name="Tran Van P."/>
        </authorList>
    </citation>
    <scope>NUCLEOTIDE SEQUENCE</scope>
</reference>
<protein>
    <submittedName>
        <fullName evidence="1">(California timema) hypothetical protein</fullName>
    </submittedName>
</protein>
<proteinExistence type="predicted"/>
<evidence type="ECO:0000313" key="1">
    <source>
        <dbReference type="EMBL" id="CAD7575850.1"/>
    </source>
</evidence>